<dbReference type="Pfam" id="PF12911">
    <property type="entry name" value="OppC_N"/>
    <property type="match status" value="1"/>
</dbReference>
<evidence type="ECO:0000256" key="7">
    <source>
        <dbReference type="ARBA" id="ARBA00022989"/>
    </source>
</evidence>
<dbReference type="InterPro" id="IPR000515">
    <property type="entry name" value="MetI-like"/>
</dbReference>
<dbReference type="PROSITE" id="PS50928">
    <property type="entry name" value="ABC_TM1"/>
    <property type="match status" value="1"/>
</dbReference>
<keyword evidence="7 9" id="KW-1133">Transmembrane helix</keyword>
<comment type="caution">
    <text evidence="11">The sequence shown here is derived from an EMBL/GenBank/DDBJ whole genome shotgun (WGS) entry which is preliminary data.</text>
</comment>
<comment type="similarity">
    <text evidence="9">Belongs to the binding-protein-dependent transport system permease family.</text>
</comment>
<evidence type="ECO:0000313" key="11">
    <source>
        <dbReference type="EMBL" id="MBC9206015.1"/>
    </source>
</evidence>
<sequence>MSSTTAHPRLESWRRGLYRFRQSWVSVLGLLIVSVLLVLAIGGQHLAPYPQHIAGLVDTSARLQAPSTTYWFGTNELGQDVFSLVVAGTRISLLAGMAVVIVGAAFGVFVGAIAGFLGGWVDEVLMRLADLKLTVPGLILAMAVAAALGPGIVNMVFAIALSWWPGYARLVRGEVMAKREETFVLASRAMGAGTNRLLWKHILPNIMSPIIVKMSLDMGFAILTVASLGFIGIGVKPPTPEWGSLLSVARVNMPDYWWTAIFPGLAIFMAVFGFNLLGDGLRDLLDPKARR</sequence>
<evidence type="ECO:0000256" key="3">
    <source>
        <dbReference type="ARBA" id="ARBA00022475"/>
    </source>
</evidence>
<feature type="transmembrane region" description="Helical" evidence="9">
    <location>
        <begin position="216"/>
        <end position="236"/>
    </location>
</feature>
<organism evidence="11 12">
    <name type="scientific">Teichococcus aerophilus</name>
    <dbReference type="NCBI Taxonomy" id="1224513"/>
    <lineage>
        <taxon>Bacteria</taxon>
        <taxon>Pseudomonadati</taxon>
        <taxon>Pseudomonadota</taxon>
        <taxon>Alphaproteobacteria</taxon>
        <taxon>Acetobacterales</taxon>
        <taxon>Roseomonadaceae</taxon>
        <taxon>Roseomonas</taxon>
    </lineage>
</organism>
<proteinExistence type="inferred from homology"/>
<dbReference type="SUPFAM" id="SSF161098">
    <property type="entry name" value="MetI-like"/>
    <property type="match status" value="1"/>
</dbReference>
<evidence type="ECO:0000256" key="5">
    <source>
        <dbReference type="ARBA" id="ARBA00022856"/>
    </source>
</evidence>
<dbReference type="InterPro" id="IPR050366">
    <property type="entry name" value="BP-dependent_transpt_permease"/>
</dbReference>
<dbReference type="RefSeq" id="WP_187783184.1">
    <property type="nucleotide sequence ID" value="NZ_JACTVA010000004.1"/>
</dbReference>
<dbReference type="Pfam" id="PF00528">
    <property type="entry name" value="BPD_transp_1"/>
    <property type="match status" value="1"/>
</dbReference>
<feature type="transmembrane region" description="Helical" evidence="9">
    <location>
        <begin position="138"/>
        <end position="164"/>
    </location>
</feature>
<keyword evidence="4 9" id="KW-0812">Transmembrane</keyword>
<evidence type="ECO:0000256" key="9">
    <source>
        <dbReference type="RuleBase" id="RU363032"/>
    </source>
</evidence>
<keyword evidence="8 9" id="KW-0472">Membrane</keyword>
<keyword evidence="2 9" id="KW-0813">Transport</keyword>
<evidence type="ECO:0000256" key="2">
    <source>
        <dbReference type="ARBA" id="ARBA00022448"/>
    </source>
</evidence>
<protein>
    <submittedName>
        <fullName evidence="11">ABC transporter permease</fullName>
    </submittedName>
</protein>
<dbReference type="Gene3D" id="1.10.3720.10">
    <property type="entry name" value="MetI-like"/>
    <property type="match status" value="1"/>
</dbReference>
<name>A0ABR7RHH7_9PROT</name>
<gene>
    <name evidence="11" type="ORF">IBL26_04145</name>
</gene>
<evidence type="ECO:0000313" key="12">
    <source>
        <dbReference type="Proteomes" id="UP000626026"/>
    </source>
</evidence>
<evidence type="ECO:0000256" key="6">
    <source>
        <dbReference type="ARBA" id="ARBA00022927"/>
    </source>
</evidence>
<dbReference type="CDD" id="cd06261">
    <property type="entry name" value="TM_PBP2"/>
    <property type="match status" value="1"/>
</dbReference>
<dbReference type="PANTHER" id="PTHR43386:SF1">
    <property type="entry name" value="D,D-DIPEPTIDE TRANSPORT SYSTEM PERMEASE PROTEIN DDPC-RELATED"/>
    <property type="match status" value="1"/>
</dbReference>
<evidence type="ECO:0000259" key="10">
    <source>
        <dbReference type="PROSITE" id="PS50928"/>
    </source>
</evidence>
<feature type="domain" description="ABC transmembrane type-1" evidence="10">
    <location>
        <begin position="89"/>
        <end position="278"/>
    </location>
</feature>
<comment type="subcellular location">
    <subcellularLocation>
        <location evidence="1 9">Cell membrane</location>
        <topology evidence="1 9">Multi-pass membrane protein</topology>
    </subcellularLocation>
</comment>
<dbReference type="InterPro" id="IPR035906">
    <property type="entry name" value="MetI-like_sf"/>
</dbReference>
<keyword evidence="5" id="KW-0571">Peptide transport</keyword>
<feature type="transmembrane region" description="Helical" evidence="9">
    <location>
        <begin position="23"/>
        <end position="42"/>
    </location>
</feature>
<evidence type="ECO:0000256" key="8">
    <source>
        <dbReference type="ARBA" id="ARBA00023136"/>
    </source>
</evidence>
<dbReference type="Proteomes" id="UP000626026">
    <property type="component" value="Unassembled WGS sequence"/>
</dbReference>
<evidence type="ECO:0000256" key="1">
    <source>
        <dbReference type="ARBA" id="ARBA00004651"/>
    </source>
</evidence>
<feature type="transmembrane region" description="Helical" evidence="9">
    <location>
        <begin position="93"/>
        <end position="118"/>
    </location>
</feature>
<keyword evidence="6" id="KW-0653">Protein transport</keyword>
<dbReference type="EMBL" id="JACTVA010000004">
    <property type="protein sequence ID" value="MBC9206015.1"/>
    <property type="molecule type" value="Genomic_DNA"/>
</dbReference>
<dbReference type="PANTHER" id="PTHR43386">
    <property type="entry name" value="OLIGOPEPTIDE TRANSPORT SYSTEM PERMEASE PROTEIN APPC"/>
    <property type="match status" value="1"/>
</dbReference>
<evidence type="ECO:0000256" key="4">
    <source>
        <dbReference type="ARBA" id="ARBA00022692"/>
    </source>
</evidence>
<keyword evidence="3" id="KW-1003">Cell membrane</keyword>
<accession>A0ABR7RHH7</accession>
<feature type="transmembrane region" description="Helical" evidence="9">
    <location>
        <begin position="256"/>
        <end position="278"/>
    </location>
</feature>
<reference evidence="11 12" key="1">
    <citation type="journal article" date="2013" name="Int. J. Syst. Evol. Microbiol.">
        <title>Roseomonas aerophila sp. nov., isolated from air.</title>
        <authorList>
            <person name="Kim S.J."/>
            <person name="Weon H.Y."/>
            <person name="Ahn J.H."/>
            <person name="Hong S.B."/>
            <person name="Seok S.J."/>
            <person name="Whang K.S."/>
            <person name="Kwon S.W."/>
        </authorList>
    </citation>
    <scope>NUCLEOTIDE SEQUENCE [LARGE SCALE GENOMIC DNA]</scope>
    <source>
        <strain evidence="11 12">NBRC 108923</strain>
    </source>
</reference>
<keyword evidence="12" id="KW-1185">Reference proteome</keyword>
<dbReference type="InterPro" id="IPR025966">
    <property type="entry name" value="OppC_N"/>
</dbReference>